<dbReference type="Proteomes" id="UP000064912">
    <property type="component" value="Chromosome"/>
</dbReference>
<evidence type="ECO:0000256" key="5">
    <source>
        <dbReference type="SAM" id="Phobius"/>
    </source>
</evidence>
<keyword evidence="4 5" id="KW-0472">Membrane</keyword>
<keyword evidence="2 5" id="KW-0812">Transmembrane</keyword>
<dbReference type="Pfam" id="PF06305">
    <property type="entry name" value="LapA_dom"/>
    <property type="match status" value="1"/>
</dbReference>
<evidence type="ECO:0000256" key="1">
    <source>
        <dbReference type="ARBA" id="ARBA00022475"/>
    </source>
</evidence>
<dbReference type="InterPro" id="IPR010445">
    <property type="entry name" value="LapA_dom"/>
</dbReference>
<proteinExistence type="predicted"/>
<dbReference type="PATRIC" id="fig|35806.4.peg.1097"/>
<feature type="domain" description="Lipopolysaccharide assembly protein A" evidence="6">
    <location>
        <begin position="45"/>
        <end position="95"/>
    </location>
</feature>
<organism evidence="7 8">
    <name type="scientific">Rhodovulum sulfidophilum</name>
    <name type="common">Rhodobacter sulfidophilus</name>
    <dbReference type="NCBI Taxonomy" id="35806"/>
    <lineage>
        <taxon>Bacteria</taxon>
        <taxon>Pseudomonadati</taxon>
        <taxon>Pseudomonadota</taxon>
        <taxon>Alphaproteobacteria</taxon>
        <taxon>Rhodobacterales</taxon>
        <taxon>Paracoccaceae</taxon>
        <taxon>Rhodovulum</taxon>
    </lineage>
</organism>
<keyword evidence="1" id="KW-1003">Cell membrane</keyword>
<feature type="transmembrane region" description="Helical" evidence="5">
    <location>
        <begin position="48"/>
        <end position="68"/>
    </location>
</feature>
<reference evidence="7 8" key="1">
    <citation type="submission" date="2015-02" db="EMBL/GenBank/DDBJ databases">
        <title>Genome sequene of Rhodovulum sulfidophilum DSM 2351.</title>
        <authorList>
            <person name="Nagao N."/>
        </authorList>
    </citation>
    <scope>NUCLEOTIDE SEQUENCE [LARGE SCALE GENOMIC DNA]</scope>
    <source>
        <strain evidence="7 8">DSM 2351</strain>
    </source>
</reference>
<evidence type="ECO:0000313" key="8">
    <source>
        <dbReference type="Proteomes" id="UP000064912"/>
    </source>
</evidence>
<dbReference type="RefSeq" id="WP_042463509.1">
    <property type="nucleotide sequence ID" value="NZ_CP015421.1"/>
</dbReference>
<sequence>MRLIRYLFLVLLAICLVVVATANLGPVSVTLLPNDLATYSGFQVTAEVPLYVVGFGGMLLGLLVGFFWEWLRESKHRSVASRQRREAARMQRELDRLKADKRRNDGHDEVLALIEQNGSTR</sequence>
<evidence type="ECO:0000256" key="4">
    <source>
        <dbReference type="ARBA" id="ARBA00023136"/>
    </source>
</evidence>
<dbReference type="AlphaFoldDB" id="A0A0D6B050"/>
<evidence type="ECO:0000256" key="3">
    <source>
        <dbReference type="ARBA" id="ARBA00022989"/>
    </source>
</evidence>
<dbReference type="GeneID" id="93540829"/>
<name>A0A0D6B050_RHOSU</name>
<dbReference type="eggNOG" id="COG5416">
    <property type="taxonomic scope" value="Bacteria"/>
</dbReference>
<accession>A0A0D6B050</accession>
<dbReference type="EMBL" id="AP014800">
    <property type="protein sequence ID" value="BAQ68235.1"/>
    <property type="molecule type" value="Genomic_DNA"/>
</dbReference>
<dbReference type="KEGG" id="rsu:NHU_01070"/>
<gene>
    <name evidence="7" type="ORF">NHU_01070</name>
</gene>
<keyword evidence="3 5" id="KW-1133">Transmembrane helix</keyword>
<evidence type="ECO:0000313" key="7">
    <source>
        <dbReference type="EMBL" id="BAQ68235.1"/>
    </source>
</evidence>
<evidence type="ECO:0000259" key="6">
    <source>
        <dbReference type="Pfam" id="PF06305"/>
    </source>
</evidence>
<protein>
    <recommendedName>
        <fullName evidence="6">Lipopolysaccharide assembly protein A domain-containing protein</fullName>
    </recommendedName>
</protein>
<evidence type="ECO:0000256" key="2">
    <source>
        <dbReference type="ARBA" id="ARBA00022692"/>
    </source>
</evidence>